<dbReference type="PANTHER" id="PTHR21359">
    <property type="entry name" value="DUF5577 DOMAIN-CONTAINING PROTEIN"/>
    <property type="match status" value="1"/>
</dbReference>
<protein>
    <recommendedName>
        <fullName evidence="2">SAM domain-containing protein</fullName>
    </recommendedName>
</protein>
<dbReference type="OrthoDB" id="10067653at2759"/>
<dbReference type="CDD" id="cd09531">
    <property type="entry name" value="SAM_CS047"/>
    <property type="match status" value="1"/>
</dbReference>
<evidence type="ECO:0000313" key="3">
    <source>
        <dbReference type="EMBL" id="CAD7086087.1"/>
    </source>
</evidence>
<name>A0A7R8YUR7_HERIL</name>
<dbReference type="Proteomes" id="UP000594454">
    <property type="component" value="Chromosome 3"/>
</dbReference>
<dbReference type="EMBL" id="LR899011">
    <property type="protein sequence ID" value="CAD7086087.1"/>
    <property type="molecule type" value="Genomic_DNA"/>
</dbReference>
<dbReference type="AlphaFoldDB" id="A0A7R8YUR7"/>
<gene>
    <name evidence="3" type="ORF">HERILL_LOCUS8885</name>
</gene>
<dbReference type="PROSITE" id="PS50105">
    <property type="entry name" value="SAM_DOMAIN"/>
    <property type="match status" value="1"/>
</dbReference>
<dbReference type="InterPro" id="IPR039161">
    <property type="entry name" value="C19orf47-like"/>
</dbReference>
<feature type="compositionally biased region" description="Low complexity" evidence="1">
    <location>
        <begin position="388"/>
        <end position="401"/>
    </location>
</feature>
<keyword evidence="4" id="KW-1185">Reference proteome</keyword>
<organism evidence="3 4">
    <name type="scientific">Hermetia illucens</name>
    <name type="common">Black soldier fly</name>
    <dbReference type="NCBI Taxonomy" id="343691"/>
    <lineage>
        <taxon>Eukaryota</taxon>
        <taxon>Metazoa</taxon>
        <taxon>Ecdysozoa</taxon>
        <taxon>Arthropoda</taxon>
        <taxon>Hexapoda</taxon>
        <taxon>Insecta</taxon>
        <taxon>Pterygota</taxon>
        <taxon>Neoptera</taxon>
        <taxon>Endopterygota</taxon>
        <taxon>Diptera</taxon>
        <taxon>Brachycera</taxon>
        <taxon>Stratiomyomorpha</taxon>
        <taxon>Stratiomyidae</taxon>
        <taxon>Hermetiinae</taxon>
        <taxon>Hermetia</taxon>
    </lineage>
</organism>
<evidence type="ECO:0000256" key="1">
    <source>
        <dbReference type="SAM" id="MobiDB-lite"/>
    </source>
</evidence>
<accession>A0A7R8YUR7</accession>
<dbReference type="Gene3D" id="1.10.150.50">
    <property type="entry name" value="Transcription Factor, Ets-1"/>
    <property type="match status" value="1"/>
</dbReference>
<evidence type="ECO:0000313" key="4">
    <source>
        <dbReference type="Proteomes" id="UP000594454"/>
    </source>
</evidence>
<dbReference type="InterPro" id="IPR001660">
    <property type="entry name" value="SAM"/>
</dbReference>
<dbReference type="SUPFAM" id="SSF47769">
    <property type="entry name" value="SAM/Pointed domain"/>
    <property type="match status" value="1"/>
</dbReference>
<dbReference type="InterPro" id="IPR040772">
    <property type="entry name" value="C19orf47_SAM"/>
</dbReference>
<dbReference type="FunCoup" id="A0A7R8YUR7">
    <property type="interactions" value="303"/>
</dbReference>
<dbReference type="PANTHER" id="PTHR21359:SF1">
    <property type="entry name" value="DUF5577 DOMAIN-CONTAINING PROTEIN"/>
    <property type="match status" value="1"/>
</dbReference>
<dbReference type="InterPro" id="IPR013761">
    <property type="entry name" value="SAM/pointed_sf"/>
</dbReference>
<feature type="region of interest" description="Disordered" evidence="1">
    <location>
        <begin position="378"/>
        <end position="403"/>
    </location>
</feature>
<proteinExistence type="predicted"/>
<dbReference type="InParanoid" id="A0A7R8YUR7"/>
<feature type="domain" description="SAM" evidence="2">
    <location>
        <begin position="1"/>
        <end position="72"/>
    </location>
</feature>
<reference evidence="3 4" key="1">
    <citation type="submission" date="2020-11" db="EMBL/GenBank/DDBJ databases">
        <authorList>
            <person name="Wallbank WR R."/>
            <person name="Pardo Diaz C."/>
            <person name="Kozak K."/>
            <person name="Martin S."/>
            <person name="Jiggins C."/>
            <person name="Moest M."/>
            <person name="Warren A I."/>
            <person name="Generalovic N T."/>
            <person name="Byers J.R.P. K."/>
            <person name="Montejo-Kovacevich G."/>
            <person name="Yen C E."/>
        </authorList>
    </citation>
    <scope>NUCLEOTIDE SEQUENCE [LARGE SCALE GENOMIC DNA]</scope>
</reference>
<sequence length="441" mass="48202">MATASAGQWVKFFNTAGIPSQSAATYAHIFVENRIQTDMLMDLNKEYLREMGVTIMGDIIAILRHAKHVSEQNAREKVLSSEVKVPVAAVPANTASVTTKKSLSSKASIVSSEVVDASRPDYEESATIAAAKPQPRRVLPEHEGRYKITLPSGTTQRSKEILAKKALLYADKEQAKPGVFERLSMSSNSDGSRTGESEVRLIKIDKQHASTSSSIFSRLGGRDEFVTKTITKKITPVSGILKNSPTKKVTGVVKKTIKPQQKVILVKKIPAKAATMIADDYDPPERMETGEKSVSFSSEDEIVEIASRRVIMKPRTNKRFVGIKARLGENAPQNLAVLHKTRKIVKLKPTIVKKSSPIKHPEAAVRMKSDELLMRKPTPVHNRLGAPSSSALKSKSSSSMSQLTNRIGRVSLSKRPQQSSAAAAAATSVFDRLGYNNANKY</sequence>
<dbReference type="Pfam" id="PF18017">
    <property type="entry name" value="SAM_4"/>
    <property type="match status" value="1"/>
</dbReference>
<dbReference type="GO" id="GO:0005634">
    <property type="term" value="C:nucleus"/>
    <property type="evidence" value="ECO:0007669"/>
    <property type="project" value="TreeGrafter"/>
</dbReference>
<evidence type="ECO:0000259" key="2">
    <source>
        <dbReference type="PROSITE" id="PS50105"/>
    </source>
</evidence>